<keyword evidence="2" id="KW-1185">Reference proteome</keyword>
<gene>
    <name evidence="1" type="ORF">ACH5RR_034078</name>
</gene>
<proteinExistence type="predicted"/>
<accession>A0ABD2Y9U8</accession>
<evidence type="ECO:0000313" key="2">
    <source>
        <dbReference type="Proteomes" id="UP001630127"/>
    </source>
</evidence>
<protein>
    <submittedName>
        <fullName evidence="1">Uncharacterized protein</fullName>
    </submittedName>
</protein>
<sequence length="350" mass="38469">MTSIVWDDLNTKFLQTTTLCRRKRNKILALKNSDGIWVTDIKAIKEIICSYFFELFQIDLVCSFSIPEEFPSTIIPLDEDVKSSLRKLPSISKVQKGGLGIRNTEDICSVSLAGLCQRLVKQPNAIWAKVLEATCVDSILSDSSNSLVLKNGQGSINLQCLKRDRGLFNKGTMWTVRNGKRIRFWWDDWTGKGIIRSLISGPLLCGESEMLVQEFFRENGSWNLDRISIKLPDDILKAIKVIPRQTICNLNDSLRSFDQRSSGAGRSSSCGNKVGFFRVSDSRANSGSTTVALALGLAAQPFSPIEVSARATMAQATTVGARLVPSQHMVAESSLPVMLSIAALAFGLAA</sequence>
<dbReference type="EMBL" id="JBJUIK010000014">
    <property type="protein sequence ID" value="KAL3504237.1"/>
    <property type="molecule type" value="Genomic_DNA"/>
</dbReference>
<dbReference type="AlphaFoldDB" id="A0ABD2Y9U8"/>
<comment type="caution">
    <text evidence="1">The sequence shown here is derived from an EMBL/GenBank/DDBJ whole genome shotgun (WGS) entry which is preliminary data.</text>
</comment>
<evidence type="ECO:0000313" key="1">
    <source>
        <dbReference type="EMBL" id="KAL3504237.1"/>
    </source>
</evidence>
<dbReference type="Proteomes" id="UP001630127">
    <property type="component" value="Unassembled WGS sequence"/>
</dbReference>
<name>A0ABD2Y9U8_9GENT</name>
<reference evidence="1 2" key="1">
    <citation type="submission" date="2024-11" db="EMBL/GenBank/DDBJ databases">
        <title>A near-complete genome assembly of Cinchona calisaya.</title>
        <authorList>
            <person name="Lian D.C."/>
            <person name="Zhao X.W."/>
            <person name="Wei L."/>
        </authorList>
    </citation>
    <scope>NUCLEOTIDE SEQUENCE [LARGE SCALE GENOMIC DNA]</scope>
    <source>
        <tissue evidence="1">Nenye</tissue>
    </source>
</reference>
<organism evidence="1 2">
    <name type="scientific">Cinchona calisaya</name>
    <dbReference type="NCBI Taxonomy" id="153742"/>
    <lineage>
        <taxon>Eukaryota</taxon>
        <taxon>Viridiplantae</taxon>
        <taxon>Streptophyta</taxon>
        <taxon>Embryophyta</taxon>
        <taxon>Tracheophyta</taxon>
        <taxon>Spermatophyta</taxon>
        <taxon>Magnoliopsida</taxon>
        <taxon>eudicotyledons</taxon>
        <taxon>Gunneridae</taxon>
        <taxon>Pentapetalae</taxon>
        <taxon>asterids</taxon>
        <taxon>lamiids</taxon>
        <taxon>Gentianales</taxon>
        <taxon>Rubiaceae</taxon>
        <taxon>Cinchonoideae</taxon>
        <taxon>Cinchoneae</taxon>
        <taxon>Cinchona</taxon>
    </lineage>
</organism>